<dbReference type="InterPro" id="IPR015422">
    <property type="entry name" value="PyrdxlP-dep_Trfase_small"/>
</dbReference>
<evidence type="ECO:0000259" key="2">
    <source>
        <dbReference type="Pfam" id="PF00266"/>
    </source>
</evidence>
<feature type="domain" description="Aminotransferase class V" evidence="2">
    <location>
        <begin position="90"/>
        <end position="348"/>
    </location>
</feature>
<keyword evidence="3" id="KW-0808">Transferase</keyword>
<dbReference type="GO" id="GO:0016740">
    <property type="term" value="F:transferase activity"/>
    <property type="evidence" value="ECO:0007669"/>
    <property type="project" value="UniProtKB-KW"/>
</dbReference>
<dbReference type="InterPro" id="IPR015424">
    <property type="entry name" value="PyrdxlP-dep_Trfase"/>
</dbReference>
<gene>
    <name evidence="3" type="ORF">MIND_00541600</name>
</gene>
<dbReference type="InterPro" id="IPR000192">
    <property type="entry name" value="Aminotrans_V_dom"/>
</dbReference>
<reference evidence="3" key="1">
    <citation type="submission" date="2020-05" db="EMBL/GenBank/DDBJ databases">
        <title>Mycena genomes resolve the evolution of fungal bioluminescence.</title>
        <authorList>
            <person name="Tsai I.J."/>
        </authorList>
    </citation>
    <scope>NUCLEOTIDE SEQUENCE</scope>
    <source>
        <strain evidence="3">171206Taipei</strain>
    </source>
</reference>
<dbReference type="Gene3D" id="3.40.640.10">
    <property type="entry name" value="Type I PLP-dependent aspartate aminotransferase-like (Major domain)"/>
    <property type="match status" value="1"/>
</dbReference>
<dbReference type="RefSeq" id="XP_037222491.1">
    <property type="nucleotide sequence ID" value="XM_037362199.1"/>
</dbReference>
<organism evidence="3 4">
    <name type="scientific">Mycena indigotica</name>
    <dbReference type="NCBI Taxonomy" id="2126181"/>
    <lineage>
        <taxon>Eukaryota</taxon>
        <taxon>Fungi</taxon>
        <taxon>Dikarya</taxon>
        <taxon>Basidiomycota</taxon>
        <taxon>Agaricomycotina</taxon>
        <taxon>Agaricomycetes</taxon>
        <taxon>Agaricomycetidae</taxon>
        <taxon>Agaricales</taxon>
        <taxon>Marasmiineae</taxon>
        <taxon>Mycenaceae</taxon>
        <taxon>Mycena</taxon>
    </lineage>
</organism>
<evidence type="ECO:0000256" key="1">
    <source>
        <dbReference type="ARBA" id="ARBA00022898"/>
    </source>
</evidence>
<dbReference type="EMBL" id="JACAZF010000004">
    <property type="protein sequence ID" value="KAF7307472.1"/>
    <property type="molecule type" value="Genomic_DNA"/>
</dbReference>
<evidence type="ECO:0000313" key="4">
    <source>
        <dbReference type="Proteomes" id="UP000636479"/>
    </source>
</evidence>
<accession>A0A8H6W7A1</accession>
<dbReference type="SUPFAM" id="SSF53383">
    <property type="entry name" value="PLP-dependent transferases"/>
    <property type="match status" value="1"/>
</dbReference>
<dbReference type="Pfam" id="PF00266">
    <property type="entry name" value="Aminotran_5"/>
    <property type="match status" value="1"/>
</dbReference>
<evidence type="ECO:0000313" key="3">
    <source>
        <dbReference type="EMBL" id="KAF7307472.1"/>
    </source>
</evidence>
<dbReference type="Proteomes" id="UP000636479">
    <property type="component" value="Unassembled WGS sequence"/>
</dbReference>
<proteinExistence type="predicted"/>
<dbReference type="GeneID" id="59344715"/>
<name>A0A8H6W7A1_9AGAR</name>
<keyword evidence="4" id="KW-1185">Reference proteome</keyword>
<dbReference type="AlphaFoldDB" id="A0A8H6W7A1"/>
<protein>
    <submittedName>
        <fullName evidence="3">PLP-dependent transferase</fullName>
    </submittedName>
</protein>
<sequence>MYALPIHPALYLGGISLDLPAMSWNDFQGKKPPSFGHAMLEYFAFDPGYTNLNHGSYGSLPRPVSAYCDSLNAEAESNPDKWIRQTYLPLLTDVRTRLATLLGAKPEECVMVPNASHGMSTVLRNLLWKAGDILVTYSTTYGSVLSTAQYISDTLPHPTLSQIKITFPTTRSVVLKQFRAHLAAIQRQPRQQVVAVIDGMVSVPGLWLPWKEMVAIAKEFNVLSLVDAAHLVGQETGLNLNEVDPDFWVSNCHKWLYAKRSAAVLYVPLRNQHYIKSTFPTSAAYLSPSARPQHEGHKNFVQQFDWTATIDFVPFLSVSAALDFRAWLGGENKINAYCRDLAKRGGIRLAEMLSTTGQLIADDGMALNMVNVRLPLPQTPALDRAPIQRKIAQRLLSPESGVFTIVWYIEDHETHSGWWTRCCAQVWSEIADFEKLGRVLLDVCAELKSSGAVDNVVHGKL</sequence>
<keyword evidence="1" id="KW-0663">Pyridoxal phosphate</keyword>
<dbReference type="PANTHER" id="PTHR43092:SF2">
    <property type="entry name" value="HERCYNYLCYSTEINE SULFOXIDE LYASE"/>
    <property type="match status" value="1"/>
</dbReference>
<dbReference type="InterPro" id="IPR015421">
    <property type="entry name" value="PyrdxlP-dep_Trfase_major"/>
</dbReference>
<dbReference type="PANTHER" id="PTHR43092">
    <property type="entry name" value="L-CYSTEINE DESULFHYDRASE"/>
    <property type="match status" value="1"/>
</dbReference>
<dbReference type="Gene3D" id="3.90.1150.10">
    <property type="entry name" value="Aspartate Aminotransferase, domain 1"/>
    <property type="match status" value="1"/>
</dbReference>
<comment type="caution">
    <text evidence="3">The sequence shown here is derived from an EMBL/GenBank/DDBJ whole genome shotgun (WGS) entry which is preliminary data.</text>
</comment>
<dbReference type="OrthoDB" id="5978656at2759"/>